<evidence type="ECO:0000313" key="3">
    <source>
        <dbReference type="Proteomes" id="UP000291142"/>
    </source>
</evidence>
<accession>A0A4Q9FDE5</accession>
<dbReference type="FunFam" id="3.20.80.10:FF:000002">
    <property type="entry name" value="Heme-binding protein 2"/>
    <property type="match status" value="1"/>
</dbReference>
<dbReference type="InterPro" id="IPR006917">
    <property type="entry name" value="SOUL_heme-bd"/>
</dbReference>
<comment type="caution">
    <text evidence="2">The sequence shown here is derived from an EMBL/GenBank/DDBJ whole genome shotgun (WGS) entry which is preliminary data.</text>
</comment>
<organism evidence="2 3">
    <name type="scientific">Hyunsoonleella flava</name>
    <dbReference type="NCBI Taxonomy" id="2527939"/>
    <lineage>
        <taxon>Bacteria</taxon>
        <taxon>Pseudomonadati</taxon>
        <taxon>Bacteroidota</taxon>
        <taxon>Flavobacteriia</taxon>
        <taxon>Flavobacteriales</taxon>
        <taxon>Flavobacteriaceae</taxon>
    </lineage>
</organism>
<dbReference type="EMBL" id="SIRT01000005">
    <property type="protein sequence ID" value="TBN03980.1"/>
    <property type="molecule type" value="Genomic_DNA"/>
</dbReference>
<proteinExistence type="predicted"/>
<gene>
    <name evidence="2" type="ORF">EYD45_08175</name>
</gene>
<dbReference type="InterPro" id="IPR011256">
    <property type="entry name" value="Reg_factor_effector_dom_sf"/>
</dbReference>
<dbReference type="PANTHER" id="PTHR11220">
    <property type="entry name" value="HEME-BINDING PROTEIN-RELATED"/>
    <property type="match status" value="1"/>
</dbReference>
<keyword evidence="1" id="KW-1133">Transmembrane helix</keyword>
<dbReference type="PANTHER" id="PTHR11220:SF58">
    <property type="entry name" value="SOUL HEME-BINDING FAMILY PROTEIN"/>
    <property type="match status" value="1"/>
</dbReference>
<dbReference type="Pfam" id="PF04832">
    <property type="entry name" value="SOUL"/>
    <property type="match status" value="1"/>
</dbReference>
<keyword evidence="3" id="KW-1185">Reference proteome</keyword>
<protein>
    <submittedName>
        <fullName evidence="2">Heme-binding protein</fullName>
    </submittedName>
</protein>
<dbReference type="Proteomes" id="UP000291142">
    <property type="component" value="Unassembled WGS sequence"/>
</dbReference>
<reference evidence="2 3" key="1">
    <citation type="submission" date="2019-02" db="EMBL/GenBank/DDBJ databases">
        <title>Hyunsoonleella sp., isolated from marine sediment.</title>
        <authorList>
            <person name="Liu B.-T."/>
        </authorList>
    </citation>
    <scope>NUCLEOTIDE SEQUENCE [LARGE SCALE GENOMIC DNA]</scope>
    <source>
        <strain evidence="2 3">T58</strain>
    </source>
</reference>
<name>A0A4Q9FDE5_9FLAO</name>
<dbReference type="AlphaFoldDB" id="A0A4Q9FDE5"/>
<evidence type="ECO:0000256" key="1">
    <source>
        <dbReference type="SAM" id="Phobius"/>
    </source>
</evidence>
<feature type="transmembrane region" description="Helical" evidence="1">
    <location>
        <begin position="6"/>
        <end position="24"/>
    </location>
</feature>
<sequence>MKTILIILGALGLIFVIVQVIYYYKIQSNIETYPYEVVKDYDTFEIRNYEASLFTSVKLNEGNYKETSSKGFSVLAGYIFGDNKKNEKIAMTSPVAMTIEDNSTMMFMVPGKFNKEDLPEPTNNAITFKEMPAKKVAAITFGGWANDEKINEYKEKLVAALKASNIKHTNNFYFFGYNAPFEIIKRKNEVIVELE</sequence>
<dbReference type="OrthoDB" id="2156220at2"/>
<evidence type="ECO:0000313" key="2">
    <source>
        <dbReference type="EMBL" id="TBN03980.1"/>
    </source>
</evidence>
<dbReference type="Gene3D" id="3.20.80.10">
    <property type="entry name" value="Regulatory factor, effector binding domain"/>
    <property type="match status" value="1"/>
</dbReference>
<dbReference type="SUPFAM" id="SSF55136">
    <property type="entry name" value="Probable bacterial effector-binding domain"/>
    <property type="match status" value="1"/>
</dbReference>
<keyword evidence="1" id="KW-0812">Transmembrane</keyword>
<keyword evidence="1" id="KW-0472">Membrane</keyword>